<proteinExistence type="predicted"/>
<protein>
    <submittedName>
        <fullName evidence="1">Uncharacterized protein</fullName>
    </submittedName>
</protein>
<dbReference type="AlphaFoldDB" id="A0A0F9JAW3"/>
<organism evidence="1">
    <name type="scientific">marine sediment metagenome</name>
    <dbReference type="NCBI Taxonomy" id="412755"/>
    <lineage>
        <taxon>unclassified sequences</taxon>
        <taxon>metagenomes</taxon>
        <taxon>ecological metagenomes</taxon>
    </lineage>
</organism>
<name>A0A0F9JAW3_9ZZZZ</name>
<accession>A0A0F9JAW3</accession>
<reference evidence="1" key="1">
    <citation type="journal article" date="2015" name="Nature">
        <title>Complex archaea that bridge the gap between prokaryotes and eukaryotes.</title>
        <authorList>
            <person name="Spang A."/>
            <person name="Saw J.H."/>
            <person name="Jorgensen S.L."/>
            <person name="Zaremba-Niedzwiedzka K."/>
            <person name="Martijn J."/>
            <person name="Lind A.E."/>
            <person name="van Eijk R."/>
            <person name="Schleper C."/>
            <person name="Guy L."/>
            <person name="Ettema T.J."/>
        </authorList>
    </citation>
    <scope>NUCLEOTIDE SEQUENCE</scope>
</reference>
<dbReference type="EMBL" id="LAZR01016795">
    <property type="protein sequence ID" value="KKM02976.1"/>
    <property type="molecule type" value="Genomic_DNA"/>
</dbReference>
<evidence type="ECO:0000313" key="1">
    <source>
        <dbReference type="EMBL" id="KKM02976.1"/>
    </source>
</evidence>
<comment type="caution">
    <text evidence="1">The sequence shown here is derived from an EMBL/GenBank/DDBJ whole genome shotgun (WGS) entry which is preliminary data.</text>
</comment>
<sequence>MAVASKLAFSESSNGRLIRLEDITSAGTLIHLTPTTNVKDVIHLWAHLLVTATSRTLSIEWGGTATLDIITVFLGSGTLATGPVKVIDGWPLTTASGLTVRGFATASDTVFIGGFVNRFA</sequence>
<gene>
    <name evidence="1" type="ORF">LCGC14_1779050</name>
</gene>